<organism evidence="1 2">
    <name type="scientific">Devosia oryziradicis</name>
    <dbReference type="NCBI Taxonomy" id="2801335"/>
    <lineage>
        <taxon>Bacteria</taxon>
        <taxon>Pseudomonadati</taxon>
        <taxon>Pseudomonadota</taxon>
        <taxon>Alphaproteobacteria</taxon>
        <taxon>Hyphomicrobiales</taxon>
        <taxon>Devosiaceae</taxon>
        <taxon>Devosia</taxon>
    </lineage>
</organism>
<dbReference type="Proteomes" id="UP000595460">
    <property type="component" value="Chromosome"/>
</dbReference>
<dbReference type="EMBL" id="CP068047">
    <property type="protein sequence ID" value="QQR35158.1"/>
    <property type="molecule type" value="Genomic_DNA"/>
</dbReference>
<reference evidence="1 2" key="1">
    <citation type="submission" date="2021-01" db="EMBL/GenBank/DDBJ databases">
        <title>Genome seq and assembly of Devosia sp. G19.</title>
        <authorList>
            <person name="Chhetri G."/>
        </authorList>
    </citation>
    <scope>NUCLEOTIDE SEQUENCE [LARGE SCALE GENOMIC DNA]</scope>
    <source>
        <strain evidence="1 2">G19</strain>
    </source>
</reference>
<keyword evidence="2" id="KW-1185">Reference proteome</keyword>
<sequence>MPAPLSTRTIRAYRRLAKPLAALMKVTRSKAAGPVGPATVARCNAVIAAANAIFSRERDFGRLPSLPAQPLSALDLALVVDELTIAALRFEERYPELDSSAPSSMPR</sequence>
<accession>A0ABX7BUD0</accession>
<protein>
    <submittedName>
        <fullName evidence="1">Uncharacterized protein</fullName>
    </submittedName>
</protein>
<dbReference type="RefSeq" id="WP_201654232.1">
    <property type="nucleotide sequence ID" value="NZ_CP068047.1"/>
</dbReference>
<evidence type="ECO:0000313" key="2">
    <source>
        <dbReference type="Proteomes" id="UP000595460"/>
    </source>
</evidence>
<proteinExistence type="predicted"/>
<evidence type="ECO:0000313" key="1">
    <source>
        <dbReference type="EMBL" id="QQR35158.1"/>
    </source>
</evidence>
<gene>
    <name evidence="1" type="ORF">JI749_12340</name>
</gene>
<name>A0ABX7BUD0_9HYPH</name>